<evidence type="ECO:0000313" key="3">
    <source>
        <dbReference type="Proteomes" id="UP000323917"/>
    </source>
</evidence>
<keyword evidence="2" id="KW-0560">Oxidoreductase</keyword>
<feature type="domain" description="Acyl-CoA dehydrogenase/oxidase N-terminal" evidence="1">
    <location>
        <begin position="17"/>
        <end position="113"/>
    </location>
</feature>
<evidence type="ECO:0000313" key="2">
    <source>
        <dbReference type="EMBL" id="QEG37121.1"/>
    </source>
</evidence>
<name>A0A5B9QSK1_9BACT</name>
<reference evidence="2 3" key="1">
    <citation type="submission" date="2019-08" db="EMBL/GenBank/DDBJ databases">
        <title>Deep-cultivation of Planctomycetes and their phenomic and genomic characterization uncovers novel biology.</title>
        <authorList>
            <person name="Wiegand S."/>
            <person name="Jogler M."/>
            <person name="Boedeker C."/>
            <person name="Pinto D."/>
            <person name="Vollmers J."/>
            <person name="Rivas-Marin E."/>
            <person name="Kohn T."/>
            <person name="Peeters S.H."/>
            <person name="Heuer A."/>
            <person name="Rast P."/>
            <person name="Oberbeckmann S."/>
            <person name="Bunk B."/>
            <person name="Jeske O."/>
            <person name="Meyerdierks A."/>
            <person name="Storesund J.E."/>
            <person name="Kallscheuer N."/>
            <person name="Luecker S."/>
            <person name="Lage O.M."/>
            <person name="Pohl T."/>
            <person name="Merkel B.J."/>
            <person name="Hornburger P."/>
            <person name="Mueller R.-W."/>
            <person name="Bruemmer F."/>
            <person name="Labrenz M."/>
            <person name="Spormann A.M."/>
            <person name="Op den Camp H."/>
            <person name="Overmann J."/>
            <person name="Amann R."/>
            <person name="Jetten M.S.M."/>
            <person name="Mascher T."/>
            <person name="Medema M.H."/>
            <person name="Devos D.P."/>
            <person name="Kaster A.-K."/>
            <person name="Ovreas L."/>
            <person name="Rohde M."/>
            <person name="Galperin M.Y."/>
            <person name="Jogler C."/>
        </authorList>
    </citation>
    <scope>NUCLEOTIDE SEQUENCE [LARGE SCALE GENOMIC DNA]</scope>
    <source>
        <strain evidence="2 3">Pr1d</strain>
    </source>
</reference>
<dbReference type="PANTHER" id="PTHR43884">
    <property type="entry name" value="ACYL-COA DEHYDROGENASE"/>
    <property type="match status" value="1"/>
</dbReference>
<dbReference type="InterPro" id="IPR009100">
    <property type="entry name" value="AcylCoA_DH/oxidase_NM_dom_sf"/>
</dbReference>
<dbReference type="RefSeq" id="WP_148075394.1">
    <property type="nucleotide sequence ID" value="NZ_CP042913.1"/>
</dbReference>
<dbReference type="Gene3D" id="1.10.540.10">
    <property type="entry name" value="Acyl-CoA dehydrogenase/oxidase, N-terminal domain"/>
    <property type="match status" value="1"/>
</dbReference>
<organism evidence="2 3">
    <name type="scientific">Bythopirellula goksoeyrii</name>
    <dbReference type="NCBI Taxonomy" id="1400387"/>
    <lineage>
        <taxon>Bacteria</taxon>
        <taxon>Pseudomonadati</taxon>
        <taxon>Planctomycetota</taxon>
        <taxon>Planctomycetia</taxon>
        <taxon>Pirellulales</taxon>
        <taxon>Lacipirellulaceae</taxon>
        <taxon>Bythopirellula</taxon>
    </lineage>
</organism>
<dbReference type="GO" id="GO:0003995">
    <property type="term" value="F:acyl-CoA dehydrogenase activity"/>
    <property type="evidence" value="ECO:0007669"/>
    <property type="project" value="TreeGrafter"/>
</dbReference>
<dbReference type="Gene3D" id="2.40.110.10">
    <property type="entry name" value="Butyryl-CoA Dehydrogenase, subunit A, domain 2"/>
    <property type="match status" value="1"/>
</dbReference>
<dbReference type="KEGG" id="bgok:Pr1d_44610"/>
<sequence>MPTTITTPDDPALESLCEQLHQLARETDITGQWPAEQLRLCGEYGVFEWFIEPEWGGQSWDQEAIVRGYLALSKACLTTTFIITQRSGSCRRIASGENDELKSLLLPGLASGDRFATVGISHLTTSRRHLATPVMRAERIDGGFLLDGFSPWVTGAAHAEHVVTGATLMKNGKATDEQLLVALPMDLPGVAAGEPAQLVGLSASHTGQVLCENVFVEERWLLAGPVENVMSLGAGAGTGGAQTSTLAVGLARAAIDFIEAEAAKRAELGVPLDALLRDYDEVYEALFAVVRGEPTCSTELLRQRANSLVLRATQAALVTAKGAGYVLGHPVGRWCREALFFLVWSCPQPVVNANLCELAGIAE</sequence>
<keyword evidence="3" id="KW-1185">Reference proteome</keyword>
<dbReference type="AlphaFoldDB" id="A0A5B9QSK1"/>
<dbReference type="EMBL" id="CP042913">
    <property type="protein sequence ID" value="QEG37121.1"/>
    <property type="molecule type" value="Genomic_DNA"/>
</dbReference>
<dbReference type="SUPFAM" id="SSF56645">
    <property type="entry name" value="Acyl-CoA dehydrogenase NM domain-like"/>
    <property type="match status" value="1"/>
</dbReference>
<dbReference type="InterPro" id="IPR013786">
    <property type="entry name" value="AcylCoA_DH/ox_N"/>
</dbReference>
<proteinExistence type="predicted"/>
<dbReference type="GO" id="GO:0050660">
    <property type="term" value="F:flavin adenine dinucleotide binding"/>
    <property type="evidence" value="ECO:0007669"/>
    <property type="project" value="InterPro"/>
</dbReference>
<dbReference type="Proteomes" id="UP000323917">
    <property type="component" value="Chromosome"/>
</dbReference>
<dbReference type="OrthoDB" id="248779at2"/>
<accession>A0A5B9QSK1</accession>
<gene>
    <name evidence="2" type="primary">acd</name>
    <name evidence="2" type="ORF">Pr1d_44610</name>
</gene>
<dbReference type="EC" id="1.3.99.32" evidence="2"/>
<dbReference type="PANTHER" id="PTHR43884:SF12">
    <property type="entry name" value="ISOVALERYL-COA DEHYDROGENASE, MITOCHONDRIAL-RELATED"/>
    <property type="match status" value="1"/>
</dbReference>
<dbReference type="InterPro" id="IPR046373">
    <property type="entry name" value="Acyl-CoA_Oxase/DH_mid-dom_sf"/>
</dbReference>
<protein>
    <submittedName>
        <fullName evidence="2">Glutaryl-CoA dehydrogenase</fullName>
        <ecNumber evidence="2">1.3.99.32</ecNumber>
    </submittedName>
</protein>
<dbReference type="InterPro" id="IPR037069">
    <property type="entry name" value="AcylCoA_DH/ox_N_sf"/>
</dbReference>
<dbReference type="Pfam" id="PF02771">
    <property type="entry name" value="Acyl-CoA_dh_N"/>
    <property type="match status" value="1"/>
</dbReference>
<evidence type="ECO:0000259" key="1">
    <source>
        <dbReference type="Pfam" id="PF02771"/>
    </source>
</evidence>